<feature type="non-terminal residue" evidence="2">
    <location>
        <position position="171"/>
    </location>
</feature>
<feature type="transmembrane region" description="Helical" evidence="1">
    <location>
        <begin position="39"/>
        <end position="59"/>
    </location>
</feature>
<comment type="caution">
    <text evidence="2">The sequence shown here is derived from an EMBL/GenBank/DDBJ whole genome shotgun (WGS) entry which is preliminary data.</text>
</comment>
<dbReference type="EMBL" id="BARU01000922">
    <property type="protein sequence ID" value="GAH26729.1"/>
    <property type="molecule type" value="Genomic_DNA"/>
</dbReference>
<reference evidence="2" key="1">
    <citation type="journal article" date="2014" name="Front. Microbiol.">
        <title>High frequency of phylogenetically diverse reductive dehalogenase-homologous genes in deep subseafloor sedimentary metagenomes.</title>
        <authorList>
            <person name="Kawai M."/>
            <person name="Futagami T."/>
            <person name="Toyoda A."/>
            <person name="Takaki Y."/>
            <person name="Nishi S."/>
            <person name="Hori S."/>
            <person name="Arai W."/>
            <person name="Tsubouchi T."/>
            <person name="Morono Y."/>
            <person name="Uchiyama I."/>
            <person name="Ito T."/>
            <person name="Fujiyama A."/>
            <person name="Inagaki F."/>
            <person name="Takami H."/>
        </authorList>
    </citation>
    <scope>NUCLEOTIDE SEQUENCE</scope>
    <source>
        <strain evidence="2">Expedition CK06-06</strain>
    </source>
</reference>
<feature type="transmembrane region" description="Helical" evidence="1">
    <location>
        <begin position="71"/>
        <end position="95"/>
    </location>
</feature>
<dbReference type="AlphaFoldDB" id="X1FBE6"/>
<sequence length="171" mass="18911">MVRRIANELKSHALFTSFGAITGIIIMAIMVLGNVPSGISHTLFYILHPVHVVLSAIVTTAMYKRHSKGKVWAVILIGYVGSIGIATLSDVVIPYLGGALLTLKMEFHLGFIEKWWLVNPMALIGIAIGYWKPTTKFPHAGHVLLSTWASLFYFTAFGMANWIPLLPFIFL</sequence>
<feature type="transmembrane region" description="Helical" evidence="1">
    <location>
        <begin position="143"/>
        <end position="163"/>
    </location>
</feature>
<evidence type="ECO:0000256" key="1">
    <source>
        <dbReference type="SAM" id="Phobius"/>
    </source>
</evidence>
<keyword evidence="1" id="KW-1133">Transmembrane helix</keyword>
<name>X1FBE6_9ZZZZ</name>
<keyword evidence="1" id="KW-0812">Transmembrane</keyword>
<feature type="transmembrane region" description="Helical" evidence="1">
    <location>
        <begin position="12"/>
        <end position="33"/>
    </location>
</feature>
<feature type="transmembrane region" description="Helical" evidence="1">
    <location>
        <begin position="115"/>
        <end position="131"/>
    </location>
</feature>
<evidence type="ECO:0000313" key="2">
    <source>
        <dbReference type="EMBL" id="GAH26729.1"/>
    </source>
</evidence>
<gene>
    <name evidence="2" type="ORF">S03H2_02676</name>
</gene>
<protein>
    <submittedName>
        <fullName evidence="2">Uncharacterized protein</fullName>
    </submittedName>
</protein>
<organism evidence="2">
    <name type="scientific">marine sediment metagenome</name>
    <dbReference type="NCBI Taxonomy" id="412755"/>
    <lineage>
        <taxon>unclassified sequences</taxon>
        <taxon>metagenomes</taxon>
        <taxon>ecological metagenomes</taxon>
    </lineage>
</organism>
<accession>X1FBE6</accession>
<proteinExistence type="predicted"/>
<keyword evidence="1" id="KW-0472">Membrane</keyword>